<dbReference type="EMBL" id="CP030840">
    <property type="protein sequence ID" value="AXC10177.1"/>
    <property type="molecule type" value="Genomic_DNA"/>
</dbReference>
<keyword evidence="2" id="KW-1185">Reference proteome</keyword>
<evidence type="ECO:0000313" key="2">
    <source>
        <dbReference type="Proteomes" id="UP000253606"/>
    </source>
</evidence>
<name>A0A2Z5FUK4_9BACT</name>
<reference evidence="1 2" key="1">
    <citation type="journal article" date="2018" name="Front. Microbiol.">
        <title>Hydrolytic Capabilities as a Key to Environmental Success: Chitinolytic and Cellulolytic Acidobacteria From Acidic Sub-arctic Soils and Boreal Peatlands.</title>
        <authorList>
            <person name="Belova S.E."/>
            <person name="Ravin N.V."/>
            <person name="Pankratov T.A."/>
            <person name="Rakitin A.L."/>
            <person name="Ivanova A.A."/>
            <person name="Beletsky A.V."/>
            <person name="Mardanov A.V."/>
            <person name="Sinninghe Damste J.S."/>
            <person name="Dedysh S.N."/>
        </authorList>
    </citation>
    <scope>NUCLEOTIDE SEQUENCE [LARGE SCALE GENOMIC DNA]</scope>
    <source>
        <strain evidence="1 2">SBC82</strain>
    </source>
</reference>
<gene>
    <name evidence="1" type="ORF">ACPOL_0818</name>
</gene>
<organism evidence="1 2">
    <name type="scientific">Acidisarcina polymorpha</name>
    <dbReference type="NCBI Taxonomy" id="2211140"/>
    <lineage>
        <taxon>Bacteria</taxon>
        <taxon>Pseudomonadati</taxon>
        <taxon>Acidobacteriota</taxon>
        <taxon>Terriglobia</taxon>
        <taxon>Terriglobales</taxon>
        <taxon>Acidobacteriaceae</taxon>
        <taxon>Acidisarcina</taxon>
    </lineage>
</organism>
<dbReference type="KEGG" id="abas:ACPOL_0818"/>
<proteinExistence type="predicted"/>
<evidence type="ECO:0000313" key="1">
    <source>
        <dbReference type="EMBL" id="AXC10177.1"/>
    </source>
</evidence>
<dbReference type="Proteomes" id="UP000253606">
    <property type="component" value="Chromosome"/>
</dbReference>
<protein>
    <submittedName>
        <fullName evidence="1">Uncharacterized protein</fullName>
    </submittedName>
</protein>
<accession>A0A2Z5FUK4</accession>
<dbReference type="AlphaFoldDB" id="A0A2Z5FUK4"/>
<sequence>MIHKKEAHYRGERVPEEKSFYEEVAKNLLPANDIVLIGHGTGKSSAVDYLTEYLEENHHDISRHVIATETVDLSALTAPGLKPLQNVT</sequence>